<evidence type="ECO:0000256" key="1">
    <source>
        <dbReference type="SAM" id="MobiDB-lite"/>
    </source>
</evidence>
<proteinExistence type="predicted"/>
<dbReference type="Proteomes" id="UP000054477">
    <property type="component" value="Unassembled WGS sequence"/>
</dbReference>
<dbReference type="EMBL" id="KN838703">
    <property type="protein sequence ID" value="KIJ97045.1"/>
    <property type="molecule type" value="Genomic_DNA"/>
</dbReference>
<accession>A0A0C9WWR1</accession>
<keyword evidence="3" id="KW-1185">Reference proteome</keyword>
<evidence type="ECO:0000313" key="3">
    <source>
        <dbReference type="Proteomes" id="UP000054477"/>
    </source>
</evidence>
<sequence length="91" mass="10111">MSCSGDARELASHAGTQQDHSWSIQGRRPQACAPAPCDDKGEHEITHPTFQARGSLSSLARHIALLRGSQRRDGPIWFREYLCKIHFAAID</sequence>
<dbReference type="AlphaFoldDB" id="A0A0C9WWR1"/>
<gene>
    <name evidence="2" type="ORF">K443DRAFT_260499</name>
</gene>
<name>A0A0C9WWR1_9AGAR</name>
<feature type="compositionally biased region" description="Polar residues" evidence="1">
    <location>
        <begin position="14"/>
        <end position="24"/>
    </location>
</feature>
<protein>
    <submittedName>
        <fullName evidence="2">Unplaced genomic scaffold K443scaffold_168, whole genome shotgun sequence</fullName>
    </submittedName>
</protein>
<evidence type="ECO:0000313" key="2">
    <source>
        <dbReference type="EMBL" id="KIJ97045.1"/>
    </source>
</evidence>
<reference evidence="3" key="2">
    <citation type="submission" date="2015-01" db="EMBL/GenBank/DDBJ databases">
        <title>Evolutionary Origins and Diversification of the Mycorrhizal Mutualists.</title>
        <authorList>
            <consortium name="DOE Joint Genome Institute"/>
            <consortium name="Mycorrhizal Genomics Consortium"/>
            <person name="Kohler A."/>
            <person name="Kuo A."/>
            <person name="Nagy L.G."/>
            <person name="Floudas D."/>
            <person name="Copeland A."/>
            <person name="Barry K.W."/>
            <person name="Cichocki N."/>
            <person name="Veneault-Fourrey C."/>
            <person name="LaButti K."/>
            <person name="Lindquist E.A."/>
            <person name="Lipzen A."/>
            <person name="Lundell T."/>
            <person name="Morin E."/>
            <person name="Murat C."/>
            <person name="Riley R."/>
            <person name="Ohm R."/>
            <person name="Sun H."/>
            <person name="Tunlid A."/>
            <person name="Henrissat B."/>
            <person name="Grigoriev I.V."/>
            <person name="Hibbett D.S."/>
            <person name="Martin F."/>
        </authorList>
    </citation>
    <scope>NUCLEOTIDE SEQUENCE [LARGE SCALE GENOMIC DNA]</scope>
    <source>
        <strain evidence="3">LaAM-08-1</strain>
    </source>
</reference>
<feature type="compositionally biased region" description="Basic and acidic residues" evidence="1">
    <location>
        <begin position="1"/>
        <end position="11"/>
    </location>
</feature>
<organism evidence="2 3">
    <name type="scientific">Laccaria amethystina LaAM-08-1</name>
    <dbReference type="NCBI Taxonomy" id="1095629"/>
    <lineage>
        <taxon>Eukaryota</taxon>
        <taxon>Fungi</taxon>
        <taxon>Dikarya</taxon>
        <taxon>Basidiomycota</taxon>
        <taxon>Agaricomycotina</taxon>
        <taxon>Agaricomycetes</taxon>
        <taxon>Agaricomycetidae</taxon>
        <taxon>Agaricales</taxon>
        <taxon>Agaricineae</taxon>
        <taxon>Hydnangiaceae</taxon>
        <taxon>Laccaria</taxon>
    </lineage>
</organism>
<dbReference type="HOGENOM" id="CLU_2427338_0_0_1"/>
<feature type="region of interest" description="Disordered" evidence="1">
    <location>
        <begin position="1"/>
        <end position="45"/>
    </location>
</feature>
<reference evidence="2 3" key="1">
    <citation type="submission" date="2014-04" db="EMBL/GenBank/DDBJ databases">
        <authorList>
            <consortium name="DOE Joint Genome Institute"/>
            <person name="Kuo A."/>
            <person name="Kohler A."/>
            <person name="Nagy L.G."/>
            <person name="Floudas D."/>
            <person name="Copeland A."/>
            <person name="Barry K.W."/>
            <person name="Cichocki N."/>
            <person name="Veneault-Fourrey C."/>
            <person name="LaButti K."/>
            <person name="Lindquist E.A."/>
            <person name="Lipzen A."/>
            <person name="Lundell T."/>
            <person name="Morin E."/>
            <person name="Murat C."/>
            <person name="Sun H."/>
            <person name="Tunlid A."/>
            <person name="Henrissat B."/>
            <person name="Grigoriev I.V."/>
            <person name="Hibbett D.S."/>
            <person name="Martin F."/>
            <person name="Nordberg H.P."/>
            <person name="Cantor M.N."/>
            <person name="Hua S.X."/>
        </authorList>
    </citation>
    <scope>NUCLEOTIDE SEQUENCE [LARGE SCALE GENOMIC DNA]</scope>
    <source>
        <strain evidence="2 3">LaAM-08-1</strain>
    </source>
</reference>